<reference evidence="1" key="1">
    <citation type="submission" date="2021-06" db="EMBL/GenBank/DDBJ databases">
        <authorList>
            <person name="Kallberg Y."/>
            <person name="Tangrot J."/>
            <person name="Rosling A."/>
        </authorList>
    </citation>
    <scope>NUCLEOTIDE SEQUENCE</scope>
    <source>
        <strain evidence="1">UK204</strain>
    </source>
</reference>
<organism evidence="1 2">
    <name type="scientific">Funneliformis caledonium</name>
    <dbReference type="NCBI Taxonomy" id="1117310"/>
    <lineage>
        <taxon>Eukaryota</taxon>
        <taxon>Fungi</taxon>
        <taxon>Fungi incertae sedis</taxon>
        <taxon>Mucoromycota</taxon>
        <taxon>Glomeromycotina</taxon>
        <taxon>Glomeromycetes</taxon>
        <taxon>Glomerales</taxon>
        <taxon>Glomeraceae</taxon>
        <taxon>Funneliformis</taxon>
    </lineage>
</organism>
<dbReference type="AlphaFoldDB" id="A0A9N9JAM0"/>
<evidence type="ECO:0000313" key="1">
    <source>
        <dbReference type="EMBL" id="CAG8770129.1"/>
    </source>
</evidence>
<protein>
    <submittedName>
        <fullName evidence="1">10829_t:CDS:1</fullName>
    </submittedName>
</protein>
<gene>
    <name evidence="1" type="ORF">FCALED_LOCUS17482</name>
</gene>
<sequence>NAVNIPALFIAWLRETYRAVKLGSAQASMKALMSDKFLSIDTPETYEKWIRLRVDALLFADALPILYSHLPKNLELRIKIRNPLEAGRRVSISFFSEETLSHSSIQKESQAEHEFI</sequence>
<comment type="caution">
    <text evidence="1">The sequence shown here is derived from an EMBL/GenBank/DDBJ whole genome shotgun (WGS) entry which is preliminary data.</text>
</comment>
<dbReference type="OrthoDB" id="2428276at2759"/>
<evidence type="ECO:0000313" key="2">
    <source>
        <dbReference type="Proteomes" id="UP000789570"/>
    </source>
</evidence>
<keyword evidence="2" id="KW-1185">Reference proteome</keyword>
<accession>A0A9N9JAM0</accession>
<feature type="non-terminal residue" evidence="1">
    <location>
        <position position="1"/>
    </location>
</feature>
<proteinExistence type="predicted"/>
<dbReference type="EMBL" id="CAJVPQ010026989">
    <property type="protein sequence ID" value="CAG8770129.1"/>
    <property type="molecule type" value="Genomic_DNA"/>
</dbReference>
<dbReference type="Proteomes" id="UP000789570">
    <property type="component" value="Unassembled WGS sequence"/>
</dbReference>
<name>A0A9N9JAM0_9GLOM</name>
<feature type="non-terminal residue" evidence="1">
    <location>
        <position position="116"/>
    </location>
</feature>